<sequence>MRAGRADMLAREPALWESESEGPKGLAAVQQRRTGLQGGPAAPKPPLCLFQQRRGSGLRPGASGRGFVLGSCWA</sequence>
<feature type="compositionally biased region" description="Basic and acidic residues" evidence="1">
    <location>
        <begin position="1"/>
        <end position="10"/>
    </location>
</feature>
<name>A0A1I9GB53_BRUMA</name>
<feature type="region of interest" description="Disordered" evidence="1">
    <location>
        <begin position="1"/>
        <end position="46"/>
    </location>
</feature>
<dbReference type="AlphaFoldDB" id="A0A1I9GB53"/>
<organism evidence="2">
    <name type="scientific">Brugia malayi</name>
    <name type="common">Filarial nematode worm</name>
    <dbReference type="NCBI Taxonomy" id="6279"/>
    <lineage>
        <taxon>Eukaryota</taxon>
        <taxon>Metazoa</taxon>
        <taxon>Ecdysozoa</taxon>
        <taxon>Nematoda</taxon>
        <taxon>Chromadorea</taxon>
        <taxon>Rhabditida</taxon>
        <taxon>Spirurina</taxon>
        <taxon>Spiruromorpha</taxon>
        <taxon>Filarioidea</taxon>
        <taxon>Onchocercidae</taxon>
        <taxon>Brugia</taxon>
    </lineage>
</organism>
<dbReference type="EMBL" id="LN862753">
    <property type="protein sequence ID" value="CDQ08022.1"/>
    <property type="molecule type" value="Genomic_DNA"/>
</dbReference>
<gene>
    <name evidence="2" type="primary">Bm12353</name>
    <name evidence="2" type="ORF">BM_Bm12353</name>
</gene>
<accession>A0A1I9GB53</accession>
<reference evidence="2" key="1">
    <citation type="journal article" date="2007" name="Science">
        <title>Draft genome of the filarial nematode parasite Brugia malayi.</title>
        <authorList>
            <person name="Ghedin E."/>
            <person name="Wang S."/>
            <person name="Spiro D."/>
            <person name="Caler E."/>
            <person name="Zhao Q."/>
            <person name="Crabtree J."/>
            <person name="Allen J.E."/>
            <person name="Delcher A.L."/>
            <person name="Guiliano D.B."/>
            <person name="Miranda-Saavedra D."/>
            <person name="Angiuoli S.V."/>
            <person name="Creasy T."/>
            <person name="Amedeo P."/>
            <person name="Haas B."/>
            <person name="El-Sayed N.M."/>
            <person name="Wortman J.R."/>
            <person name="Feldblyum T."/>
            <person name="Tallon L."/>
            <person name="Schatz M."/>
            <person name="Shumway M."/>
            <person name="Koo H."/>
            <person name="Salzberg S.L."/>
            <person name="Schobel S."/>
            <person name="Pertea M."/>
            <person name="Pop M."/>
            <person name="White O."/>
            <person name="Barton G.J."/>
            <person name="Carlow C.K."/>
            <person name="Crawford M.J."/>
            <person name="Daub J."/>
            <person name="Dimmic M.W."/>
            <person name="Estes C.F."/>
            <person name="Foster J.M."/>
            <person name="Ganatra M."/>
            <person name="Gregory W.F."/>
            <person name="Johnson N.M."/>
            <person name="Jin J."/>
            <person name="Komuniecki R."/>
            <person name="Korf I."/>
            <person name="Kumar S."/>
            <person name="Laney S."/>
            <person name="Li B.W."/>
            <person name="Li W."/>
            <person name="Lindblom T.H."/>
            <person name="Lustigman S."/>
            <person name="Ma D."/>
            <person name="Maina C.V."/>
            <person name="Martin D.M."/>
            <person name="McCarter J.P."/>
            <person name="McReynolds L."/>
            <person name="Mitreva M."/>
            <person name="Nutman T.B."/>
            <person name="Parkinson J."/>
            <person name="Peregrin-Alvarez J.M."/>
            <person name="Poole C."/>
            <person name="Ren Q."/>
            <person name="Saunders L."/>
            <person name="Sluder A.E."/>
            <person name="Smith K."/>
            <person name="Stanke M."/>
            <person name="Unnasch T.R."/>
            <person name="Ware J."/>
            <person name="Wei A.D."/>
            <person name="Weil G."/>
            <person name="Williams D.J."/>
            <person name="Zhang Y."/>
            <person name="Williams S.A."/>
            <person name="Fraser-Liggett C."/>
            <person name="Slatko B."/>
            <person name="Blaxter M.L."/>
            <person name="Scott A.L."/>
        </authorList>
    </citation>
    <scope>NUCLEOTIDE SEQUENCE</scope>
    <source>
        <strain evidence="2">FR3</strain>
    </source>
</reference>
<evidence type="ECO:0000256" key="1">
    <source>
        <dbReference type="SAM" id="MobiDB-lite"/>
    </source>
</evidence>
<proteinExistence type="predicted"/>
<reference evidence="2" key="2">
    <citation type="submission" date="2012-12" db="EMBL/GenBank/DDBJ databases">
        <authorList>
            <consortium name="WormBase Consortium"/>
            <person name="Ghedin E."/>
            <person name="Paulini M."/>
        </authorList>
    </citation>
    <scope>NUCLEOTIDE SEQUENCE</scope>
    <source>
        <strain evidence="2">FR3</strain>
    </source>
</reference>
<protein>
    <submittedName>
        <fullName evidence="2">Bm12353</fullName>
    </submittedName>
</protein>
<evidence type="ECO:0000313" key="2">
    <source>
        <dbReference type="EMBL" id="CDQ08022.1"/>
    </source>
</evidence>
<feature type="non-terminal residue" evidence="2">
    <location>
        <position position="74"/>
    </location>
</feature>